<feature type="transmembrane region" description="Helical" evidence="1">
    <location>
        <begin position="294"/>
        <end position="316"/>
    </location>
</feature>
<protein>
    <submittedName>
        <fullName evidence="3">M56 family metallopeptidase</fullName>
    </submittedName>
</protein>
<evidence type="ECO:0000313" key="4">
    <source>
        <dbReference type="Proteomes" id="UP001626603"/>
    </source>
</evidence>
<name>A0ABD8A943_9EURY</name>
<dbReference type="Proteomes" id="UP001626603">
    <property type="component" value="Chromosome"/>
</dbReference>
<dbReference type="PANTHER" id="PTHR34978">
    <property type="entry name" value="POSSIBLE SENSOR-TRANSDUCER PROTEIN BLAR"/>
    <property type="match status" value="1"/>
</dbReference>
<feature type="transmembrane region" description="Helical" evidence="1">
    <location>
        <begin position="95"/>
        <end position="118"/>
    </location>
</feature>
<evidence type="ECO:0000313" key="3">
    <source>
        <dbReference type="EMBL" id="WOX55562.1"/>
    </source>
</evidence>
<keyword evidence="1" id="KW-1133">Transmembrane helix</keyword>
<dbReference type="InterPro" id="IPR052173">
    <property type="entry name" value="Beta-lactam_resp_regulator"/>
</dbReference>
<keyword evidence="1" id="KW-0812">Transmembrane</keyword>
<sequence length="513" mass="57349">MSIVDMTLSVSLLILAVVAIRALFLHRVPKVTFLALWGIVVCRLLVPFSVPSRFSVYTLLDRVRDMVTEPVGTSISTGGSIVSAVGTPAPAASSALAVSPVMLVWLSGVLICALFFAVTHVRCLREYRTALPVANDFVTLWQREHPLRRSVRIRQLDTISAPLTYGFVRPVVLLPKTTEYADEEQLGYVLAHEYTHVRRFDALAKWLLAAALCVHWFNPLVWVMYVLANRDIELACDEAVVRTFGEATKSAYARALIGMEEKKSRLNPFCNGFGKIAIEERIVAIMKTKRTTTIGIVLALALVVGTATAFATSAMIDEKNRDENTTHGDVGVSTAAGMLLSRLDEDTGNVVISMDNGRTWMSEEDYARAYPTPEVEWWTYDEYKEWLDNEKIQLQSIIGGKGWNPTDGWYVWTQEKVDKTVKMYEGTLEDIKNGMKLSKTVDGSDEIVMSYYQGDIATSYGVCIVNDEGKEVLFGPYDTEEELLAQVRPYCEAEVRAGNMTRQEADEILSRYQ</sequence>
<keyword evidence="4" id="KW-1185">Reference proteome</keyword>
<dbReference type="AlphaFoldDB" id="A0ABD8A943"/>
<proteinExistence type="predicted"/>
<gene>
    <name evidence="3" type="ORF">R6Y95_08825</name>
</gene>
<feature type="domain" description="Peptidase M56" evidence="2">
    <location>
        <begin position="3"/>
        <end position="285"/>
    </location>
</feature>
<dbReference type="InterPro" id="IPR008756">
    <property type="entry name" value="Peptidase_M56"/>
</dbReference>
<evidence type="ECO:0000256" key="1">
    <source>
        <dbReference type="SAM" id="Phobius"/>
    </source>
</evidence>
<organism evidence="3 4">
    <name type="scientific">Methanoculleus palmolei</name>
    <dbReference type="NCBI Taxonomy" id="72612"/>
    <lineage>
        <taxon>Archaea</taxon>
        <taxon>Methanobacteriati</taxon>
        <taxon>Methanobacteriota</taxon>
        <taxon>Stenosarchaea group</taxon>
        <taxon>Methanomicrobia</taxon>
        <taxon>Methanomicrobiales</taxon>
        <taxon>Methanomicrobiaceae</taxon>
        <taxon>Methanoculleus</taxon>
    </lineage>
</organism>
<dbReference type="PANTHER" id="PTHR34978:SF3">
    <property type="entry name" value="SLR0241 PROTEIN"/>
    <property type="match status" value="1"/>
</dbReference>
<dbReference type="EMBL" id="CP137641">
    <property type="protein sequence ID" value="WOX55562.1"/>
    <property type="molecule type" value="Genomic_DNA"/>
</dbReference>
<dbReference type="Pfam" id="PF05569">
    <property type="entry name" value="Peptidase_M56"/>
    <property type="match status" value="1"/>
</dbReference>
<keyword evidence="1" id="KW-0472">Membrane</keyword>
<feature type="transmembrane region" description="Helical" evidence="1">
    <location>
        <begin position="31"/>
        <end position="50"/>
    </location>
</feature>
<feature type="transmembrane region" description="Helical" evidence="1">
    <location>
        <begin position="6"/>
        <end position="24"/>
    </location>
</feature>
<accession>A0ABD8A943</accession>
<evidence type="ECO:0000259" key="2">
    <source>
        <dbReference type="Pfam" id="PF05569"/>
    </source>
</evidence>
<reference evidence="3 4" key="1">
    <citation type="submission" date="2023-10" db="EMBL/GenBank/DDBJ databases">
        <title>The complete genome sequence of Methanoculleus palmolei DSM 4273.</title>
        <authorList>
            <person name="Lai S.-J."/>
            <person name="You Y.-T."/>
            <person name="Chen S.-C."/>
        </authorList>
    </citation>
    <scope>NUCLEOTIDE SEQUENCE [LARGE SCALE GENOMIC DNA]</scope>
    <source>
        <strain evidence="3 4">DSM 4273</strain>
    </source>
</reference>
<dbReference type="CDD" id="cd07341">
    <property type="entry name" value="M56_BlaR1_MecR1_like"/>
    <property type="match status" value="1"/>
</dbReference>